<feature type="transmembrane region" description="Helical" evidence="2">
    <location>
        <begin position="135"/>
        <end position="156"/>
    </location>
</feature>
<dbReference type="RefSeq" id="WP_129575367.1">
    <property type="nucleotide sequence ID" value="NZ_CP012672.1"/>
</dbReference>
<dbReference type="Proteomes" id="UP000295497">
    <property type="component" value="Chromosome"/>
</dbReference>
<evidence type="ECO:0000256" key="2">
    <source>
        <dbReference type="SAM" id="Phobius"/>
    </source>
</evidence>
<organism evidence="3 4">
    <name type="scientific">Sorangium cellulosum</name>
    <name type="common">Polyangium cellulosum</name>
    <dbReference type="NCBI Taxonomy" id="56"/>
    <lineage>
        <taxon>Bacteria</taxon>
        <taxon>Pseudomonadati</taxon>
        <taxon>Myxococcota</taxon>
        <taxon>Polyangia</taxon>
        <taxon>Polyangiales</taxon>
        <taxon>Polyangiaceae</taxon>
        <taxon>Sorangium</taxon>
    </lineage>
</organism>
<dbReference type="AlphaFoldDB" id="A0A4V0NG16"/>
<keyword evidence="2" id="KW-1133">Transmembrane helix</keyword>
<evidence type="ECO:0000313" key="3">
    <source>
        <dbReference type="EMBL" id="AUX31602.1"/>
    </source>
</evidence>
<feature type="transmembrane region" description="Helical" evidence="2">
    <location>
        <begin position="315"/>
        <end position="338"/>
    </location>
</feature>
<proteinExistence type="predicted"/>
<name>A0A4V0NG16_SORCE</name>
<evidence type="ECO:0000256" key="1">
    <source>
        <dbReference type="SAM" id="MobiDB-lite"/>
    </source>
</evidence>
<gene>
    <name evidence="3" type="ORF">SOCE836_037330</name>
</gene>
<protein>
    <submittedName>
        <fullName evidence="3">Uncharacterized protein</fullName>
    </submittedName>
</protein>
<feature type="region of interest" description="Disordered" evidence="1">
    <location>
        <begin position="1"/>
        <end position="53"/>
    </location>
</feature>
<dbReference type="EMBL" id="CP012672">
    <property type="protein sequence ID" value="AUX31602.1"/>
    <property type="molecule type" value="Genomic_DNA"/>
</dbReference>
<reference evidence="3 4" key="1">
    <citation type="submission" date="2015-09" db="EMBL/GenBank/DDBJ databases">
        <title>Sorangium comparison.</title>
        <authorList>
            <person name="Zaburannyi N."/>
            <person name="Bunk B."/>
            <person name="Overmann J."/>
            <person name="Mueller R."/>
        </authorList>
    </citation>
    <scope>NUCLEOTIDE SEQUENCE [LARGE SCALE GENOMIC DNA]</scope>
    <source>
        <strain evidence="3 4">So ce836</strain>
    </source>
</reference>
<feature type="transmembrane region" description="Helical" evidence="2">
    <location>
        <begin position="162"/>
        <end position="180"/>
    </location>
</feature>
<feature type="transmembrane region" description="Helical" evidence="2">
    <location>
        <begin position="69"/>
        <end position="94"/>
    </location>
</feature>
<feature type="transmembrane region" description="Helical" evidence="2">
    <location>
        <begin position="192"/>
        <end position="214"/>
    </location>
</feature>
<feature type="transmembrane region" description="Helical" evidence="2">
    <location>
        <begin position="361"/>
        <end position="379"/>
    </location>
</feature>
<evidence type="ECO:0000313" key="4">
    <source>
        <dbReference type="Proteomes" id="UP000295497"/>
    </source>
</evidence>
<feature type="region of interest" description="Disordered" evidence="1">
    <location>
        <begin position="396"/>
        <end position="415"/>
    </location>
</feature>
<accession>A0A4V0NG16</accession>
<feature type="transmembrane region" description="Helical" evidence="2">
    <location>
        <begin position="106"/>
        <end position="128"/>
    </location>
</feature>
<feature type="transmembrane region" description="Helical" evidence="2">
    <location>
        <begin position="226"/>
        <end position="249"/>
    </location>
</feature>
<keyword evidence="2" id="KW-0472">Membrane</keyword>
<sequence length="415" mass="41600">MLLNIDLPPEAPPPSAAPDPAPSPRREEGGDAPPAEGRASSPERAEGRASSPERPPLAGLPVLRLIRPLAVLALLAMILGRMLAPAMVGLAVGIERAAHTVELAGAGASQLFAIGAIVTAMALIGAVVRSRVPYALRIAAIAAGSFVILVVLHATVQRVPDLSAALIGVSAAILAVGSAWEALRVPFMRPVAAALGLVGASALVRLTGVLLAVWANERGSKALAGATSSVATAAFALDALAVLVATVALGAGREARPREAEPPRPRLVSPLSLAALASALLATRTALAGAADDASVVEALFRRALDRLLTRPAPVVPLSMQLFAAALAVVVVALALIAPPRLPALGGALALLLVARSAPEVPLGALSLVIAALCVALAARDERGFWAAVLATERERPSSALPGAGKPDATGGASG</sequence>
<feature type="compositionally biased region" description="Pro residues" evidence="1">
    <location>
        <begin position="9"/>
        <end position="23"/>
    </location>
</feature>
<keyword evidence="2" id="KW-0812">Transmembrane</keyword>